<dbReference type="OrthoDB" id="10613177at2759"/>
<organism evidence="1 2">
    <name type="scientific">Collybia nuda</name>
    <dbReference type="NCBI Taxonomy" id="64659"/>
    <lineage>
        <taxon>Eukaryota</taxon>
        <taxon>Fungi</taxon>
        <taxon>Dikarya</taxon>
        <taxon>Basidiomycota</taxon>
        <taxon>Agaricomycotina</taxon>
        <taxon>Agaricomycetes</taxon>
        <taxon>Agaricomycetidae</taxon>
        <taxon>Agaricales</taxon>
        <taxon>Tricholomatineae</taxon>
        <taxon>Clitocybaceae</taxon>
        <taxon>Collybia</taxon>
    </lineage>
</organism>
<keyword evidence="2" id="KW-1185">Reference proteome</keyword>
<accession>A0A9P5Y1P1</accession>
<dbReference type="Proteomes" id="UP000807353">
    <property type="component" value="Unassembled WGS sequence"/>
</dbReference>
<proteinExistence type="predicted"/>
<sequence length="251" mass="29266">MDVSFQRIQKIFKAISYHGQTGSSNKRIEASWYELWFHVLIHLCGRISKEITIAPQYTLIDFSLRTQSGDILSERWSLDVNPEDAADTDQPASSGGLVLEYEQVIPDFCVFYTPGGWICENRRLPLIIEIKPMRQHMGEAMDTQRNSRNVIKNEIIPQTLRQVTHGFAAYSNMSCIHVFCVVGHFWHTYQISRENYEAEKSKSKYMETLTRKLREEVEIRNLFDDSFTDYSADFFSTLAAIFVEPPKRPWY</sequence>
<dbReference type="AlphaFoldDB" id="A0A9P5Y1P1"/>
<evidence type="ECO:0000313" key="2">
    <source>
        <dbReference type="Proteomes" id="UP000807353"/>
    </source>
</evidence>
<dbReference type="EMBL" id="MU150295">
    <property type="protein sequence ID" value="KAF9460664.1"/>
    <property type="molecule type" value="Genomic_DNA"/>
</dbReference>
<gene>
    <name evidence="1" type="ORF">BDZ94DRAFT_889422</name>
</gene>
<evidence type="ECO:0000313" key="1">
    <source>
        <dbReference type="EMBL" id="KAF9460664.1"/>
    </source>
</evidence>
<comment type="caution">
    <text evidence="1">The sequence shown here is derived from an EMBL/GenBank/DDBJ whole genome shotgun (WGS) entry which is preliminary data.</text>
</comment>
<protein>
    <submittedName>
        <fullName evidence="1">Uncharacterized protein</fullName>
    </submittedName>
</protein>
<name>A0A9P5Y1P1_9AGAR</name>
<reference evidence="1" key="1">
    <citation type="submission" date="2020-11" db="EMBL/GenBank/DDBJ databases">
        <authorList>
            <consortium name="DOE Joint Genome Institute"/>
            <person name="Ahrendt S."/>
            <person name="Riley R."/>
            <person name="Andreopoulos W."/>
            <person name="Labutti K."/>
            <person name="Pangilinan J."/>
            <person name="Ruiz-Duenas F.J."/>
            <person name="Barrasa J.M."/>
            <person name="Sanchez-Garcia M."/>
            <person name="Camarero S."/>
            <person name="Miyauchi S."/>
            <person name="Serrano A."/>
            <person name="Linde D."/>
            <person name="Babiker R."/>
            <person name="Drula E."/>
            <person name="Ayuso-Fernandez I."/>
            <person name="Pacheco R."/>
            <person name="Padilla G."/>
            <person name="Ferreira P."/>
            <person name="Barriuso J."/>
            <person name="Kellner H."/>
            <person name="Castanera R."/>
            <person name="Alfaro M."/>
            <person name="Ramirez L."/>
            <person name="Pisabarro A.G."/>
            <person name="Kuo A."/>
            <person name="Tritt A."/>
            <person name="Lipzen A."/>
            <person name="He G."/>
            <person name="Yan M."/>
            <person name="Ng V."/>
            <person name="Cullen D."/>
            <person name="Martin F."/>
            <person name="Rosso M.-N."/>
            <person name="Henrissat B."/>
            <person name="Hibbett D."/>
            <person name="Martinez A.T."/>
            <person name="Grigoriev I.V."/>
        </authorList>
    </citation>
    <scope>NUCLEOTIDE SEQUENCE</scope>
    <source>
        <strain evidence="1">CBS 247.69</strain>
    </source>
</reference>